<evidence type="ECO:0000313" key="2">
    <source>
        <dbReference type="EMBL" id="MCZ4092241.1"/>
    </source>
</evidence>
<sequence>MATRLSHEDTGRRGERPVNRAALCIHFLLFVLLVLSVWAMPRGPLVLVVTHPNEPPQKAMSVIAAAGGSFVASGGLPWLSLAHADS</sequence>
<accession>A0ABT4KJT7</accession>
<reference evidence="2" key="1">
    <citation type="submission" date="2022-10" db="EMBL/GenBank/DDBJ databases">
        <title>Whole genome sequencing of three plant growth promoting bacteria isolated from Vachellia tortilis subsp. raddiana in Morocco.</title>
        <authorList>
            <person name="Hnini M."/>
            <person name="Zouagui R."/>
            <person name="Zouagui H."/>
            <person name="Chemao Elfihri M.-W."/>
            <person name="Ibrahimi A."/>
            <person name="Sbabou L."/>
            <person name="Aurag J."/>
        </authorList>
    </citation>
    <scope>NUCLEOTIDE SEQUENCE</scope>
    <source>
        <strain evidence="2">LMR678</strain>
    </source>
</reference>
<feature type="transmembrane region" description="Helical" evidence="1">
    <location>
        <begin position="21"/>
        <end position="39"/>
    </location>
</feature>
<protein>
    <submittedName>
        <fullName evidence="2">Uncharacterized protein</fullName>
    </submittedName>
</protein>
<dbReference type="RefSeq" id="WP_269282399.1">
    <property type="nucleotide sequence ID" value="NZ_JAPVOI010000004.1"/>
</dbReference>
<keyword evidence="3" id="KW-1185">Reference proteome</keyword>
<name>A0ABT4KJT7_9HYPH</name>
<keyword evidence="1" id="KW-1133">Transmembrane helix</keyword>
<organism evidence="2 3">
    <name type="scientific">Sinorhizobium psoraleae</name>
    <dbReference type="NCBI Taxonomy" id="520838"/>
    <lineage>
        <taxon>Bacteria</taxon>
        <taxon>Pseudomonadati</taxon>
        <taxon>Pseudomonadota</taxon>
        <taxon>Alphaproteobacteria</taxon>
        <taxon>Hyphomicrobiales</taxon>
        <taxon>Rhizobiaceae</taxon>
        <taxon>Sinorhizobium/Ensifer group</taxon>
        <taxon>Sinorhizobium</taxon>
    </lineage>
</organism>
<evidence type="ECO:0000256" key="1">
    <source>
        <dbReference type="SAM" id="Phobius"/>
    </source>
</evidence>
<keyword evidence="1" id="KW-0812">Transmembrane</keyword>
<gene>
    <name evidence="2" type="ORF">O3W52_19865</name>
</gene>
<proteinExistence type="predicted"/>
<dbReference type="EMBL" id="JAPVOI010000004">
    <property type="protein sequence ID" value="MCZ4092241.1"/>
    <property type="molecule type" value="Genomic_DNA"/>
</dbReference>
<keyword evidence="1" id="KW-0472">Membrane</keyword>
<feature type="transmembrane region" description="Helical" evidence="1">
    <location>
        <begin position="59"/>
        <end position="81"/>
    </location>
</feature>
<evidence type="ECO:0000313" key="3">
    <source>
        <dbReference type="Proteomes" id="UP001079430"/>
    </source>
</evidence>
<dbReference type="Proteomes" id="UP001079430">
    <property type="component" value="Unassembled WGS sequence"/>
</dbReference>
<comment type="caution">
    <text evidence="2">The sequence shown here is derived from an EMBL/GenBank/DDBJ whole genome shotgun (WGS) entry which is preliminary data.</text>
</comment>